<keyword evidence="2" id="KW-1185">Reference proteome</keyword>
<reference evidence="2" key="1">
    <citation type="submission" date="2017-02" db="EMBL/GenBank/DDBJ databases">
        <authorList>
            <person name="Varghese N."/>
            <person name="Submissions S."/>
        </authorList>
    </citation>
    <scope>NUCLEOTIDE SEQUENCE [LARGE SCALE GENOMIC DNA]</scope>
    <source>
        <strain evidence="2">R11H</strain>
    </source>
</reference>
<evidence type="ECO:0000313" key="2">
    <source>
        <dbReference type="Proteomes" id="UP000190044"/>
    </source>
</evidence>
<proteinExistence type="predicted"/>
<dbReference type="EMBL" id="FUYP01000001">
    <property type="protein sequence ID" value="SKB26821.1"/>
    <property type="molecule type" value="Genomic_DNA"/>
</dbReference>
<dbReference type="Proteomes" id="UP000190044">
    <property type="component" value="Unassembled WGS sequence"/>
</dbReference>
<dbReference type="AlphaFoldDB" id="A0A1T4ZVL8"/>
<accession>A0A1T4ZVL8</accession>
<gene>
    <name evidence="1" type="ORF">SAMN06295937_1001237</name>
</gene>
<protein>
    <submittedName>
        <fullName evidence="1">Uncharacterized protein</fullName>
    </submittedName>
</protein>
<sequence length="111" mass="12359">MRDRYSMRLGGQFAPPKRYDAQVVLDRIAEVATNLAAQAGVGAMETAGGLLGYLVENPRDLETFMVGGIWELPPGWFQRHNLTWHAQDGSIVHPADVRSLGEISQKKRGRR</sequence>
<dbReference type="RefSeq" id="WP_079636849.1">
    <property type="nucleotide sequence ID" value="NZ_FUYP01000001.1"/>
</dbReference>
<evidence type="ECO:0000313" key="1">
    <source>
        <dbReference type="EMBL" id="SKB26821.1"/>
    </source>
</evidence>
<organism evidence="1 2">
    <name type="scientific">Sphingopyxis flava</name>
    <dbReference type="NCBI Taxonomy" id="1507287"/>
    <lineage>
        <taxon>Bacteria</taxon>
        <taxon>Pseudomonadati</taxon>
        <taxon>Pseudomonadota</taxon>
        <taxon>Alphaproteobacteria</taxon>
        <taxon>Sphingomonadales</taxon>
        <taxon>Sphingomonadaceae</taxon>
        <taxon>Sphingopyxis</taxon>
    </lineage>
</organism>
<dbReference type="OrthoDB" id="7451907at2"/>
<name>A0A1T4ZVL8_9SPHN</name>